<feature type="transmembrane region" description="Helical" evidence="1">
    <location>
        <begin position="12"/>
        <end position="33"/>
    </location>
</feature>
<reference evidence="3 4" key="1">
    <citation type="journal article" date="2007" name="Int. J. Syst. Evol. Microbiol.">
        <title>Paenibacillus ginsengarvi sp. nov., isolated from soil from ginseng cultivation.</title>
        <authorList>
            <person name="Yoon M.H."/>
            <person name="Ten L.N."/>
            <person name="Im W.T."/>
        </authorList>
    </citation>
    <scope>NUCLEOTIDE SEQUENCE [LARGE SCALE GENOMIC DNA]</scope>
    <source>
        <strain evidence="3 4">KCTC 13059</strain>
    </source>
</reference>
<evidence type="ECO:0000313" key="4">
    <source>
        <dbReference type="Proteomes" id="UP000282311"/>
    </source>
</evidence>
<sequence length="498" mass="54687">MDQKEKQLMKKKLVTFITVGFVLAVLLLIQYTIQKEYKHAGTGAIESAETIESTPTISVAAARSDVKKIKIVNTTGTVELLPANVTASGNVTSDWVLETKPEFPVNQNAVNQMAESAIGTKLRWLGEQATDMGPFGLDAAKAEVVVTLANGENRTVKIGKPTPDQTNYYAAFNNEKGIYLMNSGDAKQLLLSTNELFDRKIPEINVRSLKSVEVFKSGKLILDVQAKTNKQSVVASLPGAHLVPASDLVMKYPVPNRDVYLEDFARSVFGLRDGAFNVTGATIQIGSVVEEKPLDLGRYGLTPPAVELKIQDDQNKYDLLLGETSGDEVYAKFADKTYIFSISKASIQSLMTFEPTKFIDRFLALTHIVDCDEIVIDTASSKFDVKINHVPLASGQGAEEQNGTVNGKVIGVDPLRRLYQMIIGLSFDAFIEPVDKPGDLVITIRYTTKQGGKTVTFYSYNDNFYLVQVGDEPAHYLINEQAIAEVLTACNDIMADRY</sequence>
<dbReference type="EMBL" id="RBAH01000008">
    <property type="protein sequence ID" value="RKN84523.1"/>
    <property type="molecule type" value="Genomic_DNA"/>
</dbReference>
<accession>A0A3B0CG22</accession>
<evidence type="ECO:0000259" key="2">
    <source>
        <dbReference type="Pfam" id="PF14238"/>
    </source>
</evidence>
<name>A0A3B0CG22_9BACL</name>
<gene>
    <name evidence="3" type="ORF">D7M11_13680</name>
</gene>
<proteinExistence type="predicted"/>
<dbReference type="AlphaFoldDB" id="A0A3B0CG22"/>
<dbReference type="InterPro" id="IPR025641">
    <property type="entry name" value="DUF4340"/>
</dbReference>
<keyword evidence="1" id="KW-0472">Membrane</keyword>
<keyword evidence="4" id="KW-1185">Reference proteome</keyword>
<organism evidence="3 4">
    <name type="scientific">Paenibacillus ginsengarvi</name>
    <dbReference type="NCBI Taxonomy" id="400777"/>
    <lineage>
        <taxon>Bacteria</taxon>
        <taxon>Bacillati</taxon>
        <taxon>Bacillota</taxon>
        <taxon>Bacilli</taxon>
        <taxon>Bacillales</taxon>
        <taxon>Paenibacillaceae</taxon>
        <taxon>Paenibacillus</taxon>
    </lineage>
</organism>
<keyword evidence="1" id="KW-1133">Transmembrane helix</keyword>
<keyword evidence="1" id="KW-0812">Transmembrane</keyword>
<feature type="domain" description="DUF4340" evidence="2">
    <location>
        <begin position="282"/>
        <end position="363"/>
    </location>
</feature>
<evidence type="ECO:0000256" key="1">
    <source>
        <dbReference type="SAM" id="Phobius"/>
    </source>
</evidence>
<dbReference type="Proteomes" id="UP000282311">
    <property type="component" value="Unassembled WGS sequence"/>
</dbReference>
<comment type="caution">
    <text evidence="3">The sequence shown here is derived from an EMBL/GenBank/DDBJ whole genome shotgun (WGS) entry which is preliminary data.</text>
</comment>
<evidence type="ECO:0000313" key="3">
    <source>
        <dbReference type="EMBL" id="RKN84523.1"/>
    </source>
</evidence>
<protein>
    <submittedName>
        <fullName evidence="3">DUF4340 domain-containing protein</fullName>
    </submittedName>
</protein>
<feature type="domain" description="DUF4340" evidence="2">
    <location>
        <begin position="95"/>
        <end position="232"/>
    </location>
</feature>
<dbReference type="Pfam" id="PF14238">
    <property type="entry name" value="DUF4340"/>
    <property type="match status" value="2"/>
</dbReference>